<accession>A0A7I8LNG8</accession>
<name>A0A7I8LNG8_SPIIN</name>
<evidence type="ECO:0000313" key="2">
    <source>
        <dbReference type="EMBL" id="CAA7410804.1"/>
    </source>
</evidence>
<dbReference type="Proteomes" id="UP000663760">
    <property type="component" value="Chromosome 18"/>
</dbReference>
<organism evidence="2 3">
    <name type="scientific">Spirodela intermedia</name>
    <name type="common">Intermediate duckweed</name>
    <dbReference type="NCBI Taxonomy" id="51605"/>
    <lineage>
        <taxon>Eukaryota</taxon>
        <taxon>Viridiplantae</taxon>
        <taxon>Streptophyta</taxon>
        <taxon>Embryophyta</taxon>
        <taxon>Tracheophyta</taxon>
        <taxon>Spermatophyta</taxon>
        <taxon>Magnoliopsida</taxon>
        <taxon>Liliopsida</taxon>
        <taxon>Araceae</taxon>
        <taxon>Lemnoideae</taxon>
        <taxon>Spirodela</taxon>
    </lineage>
</organism>
<dbReference type="AlphaFoldDB" id="A0A7I8LNG8"/>
<keyword evidence="3" id="KW-1185">Reference proteome</keyword>
<evidence type="ECO:0000256" key="1">
    <source>
        <dbReference type="SAM" id="MobiDB-lite"/>
    </source>
</evidence>
<evidence type="ECO:0000313" key="3">
    <source>
        <dbReference type="Proteomes" id="UP000663760"/>
    </source>
</evidence>
<dbReference type="EMBL" id="LR746281">
    <property type="protein sequence ID" value="CAA7410804.1"/>
    <property type="molecule type" value="Genomic_DNA"/>
</dbReference>
<reference evidence="2" key="1">
    <citation type="submission" date="2020-02" db="EMBL/GenBank/DDBJ databases">
        <authorList>
            <person name="Scholz U."/>
            <person name="Mascher M."/>
            <person name="Fiebig A."/>
        </authorList>
    </citation>
    <scope>NUCLEOTIDE SEQUENCE</scope>
</reference>
<feature type="region of interest" description="Disordered" evidence="1">
    <location>
        <begin position="105"/>
        <end position="131"/>
    </location>
</feature>
<gene>
    <name evidence="2" type="ORF">SI8410_18021482</name>
</gene>
<proteinExistence type="predicted"/>
<dbReference type="OrthoDB" id="1745805at2759"/>
<protein>
    <submittedName>
        <fullName evidence="2">Uncharacterized protein</fullName>
    </submittedName>
</protein>
<sequence>MSLGAAVTGRGSSEASSGKFRWAASPLIVSAATSWARAAISAVGKVPSQILDFFLGSRISDTHFPQFRIRTPRYTFRRFSPLAPPSAAVEQEEYDVVSAAGEAAETAAVPSPTTASSMAEMGGPSTRRRII</sequence>